<keyword evidence="2" id="KW-1185">Reference proteome</keyword>
<name>A0A5J4P1I4_9TREM</name>
<evidence type="ECO:0000313" key="2">
    <source>
        <dbReference type="Proteomes" id="UP000324629"/>
    </source>
</evidence>
<dbReference type="AlphaFoldDB" id="A0A5J4P1I4"/>
<dbReference type="EMBL" id="QNGE01000126">
    <property type="protein sequence ID" value="KAA3681796.1"/>
    <property type="molecule type" value="Genomic_DNA"/>
</dbReference>
<protein>
    <submittedName>
        <fullName evidence="1">Uncharacterized protein</fullName>
    </submittedName>
</protein>
<dbReference type="PANTHER" id="PTHR47027">
    <property type="entry name" value="REVERSE TRANSCRIPTASE DOMAIN-CONTAINING PROTEIN"/>
    <property type="match status" value="1"/>
</dbReference>
<organism evidence="1 2">
    <name type="scientific">Paragonimus westermani</name>
    <dbReference type="NCBI Taxonomy" id="34504"/>
    <lineage>
        <taxon>Eukaryota</taxon>
        <taxon>Metazoa</taxon>
        <taxon>Spiralia</taxon>
        <taxon>Lophotrochozoa</taxon>
        <taxon>Platyhelminthes</taxon>
        <taxon>Trematoda</taxon>
        <taxon>Digenea</taxon>
        <taxon>Plagiorchiida</taxon>
        <taxon>Troglotremata</taxon>
        <taxon>Troglotrematidae</taxon>
        <taxon>Paragonimus</taxon>
    </lineage>
</organism>
<dbReference type="PANTHER" id="PTHR47027:SF20">
    <property type="entry name" value="REVERSE TRANSCRIPTASE-LIKE PROTEIN WITH RNA-DIRECTED DNA POLYMERASE DOMAIN"/>
    <property type="match status" value="1"/>
</dbReference>
<reference evidence="1 2" key="1">
    <citation type="journal article" date="2019" name="Gigascience">
        <title>Whole-genome sequence of the oriental lung fluke Paragonimus westermani.</title>
        <authorList>
            <person name="Oey H."/>
            <person name="Zakrzewski M."/>
            <person name="Narain K."/>
            <person name="Devi K.R."/>
            <person name="Agatsuma T."/>
            <person name="Nawaratna S."/>
            <person name="Gobert G.N."/>
            <person name="Jones M.K."/>
            <person name="Ragan M.A."/>
            <person name="McManus D.P."/>
            <person name="Krause L."/>
        </authorList>
    </citation>
    <scope>NUCLEOTIDE SEQUENCE [LARGE SCALE GENOMIC DNA]</scope>
    <source>
        <strain evidence="1 2">IND2009</strain>
    </source>
</reference>
<proteinExistence type="predicted"/>
<accession>A0A5J4P1I4</accession>
<dbReference type="Proteomes" id="UP000324629">
    <property type="component" value="Unassembled WGS sequence"/>
</dbReference>
<sequence length="311" mass="35474">MVDGDLRCQYARRTARCPGAHVPPLGYLKLFGGRLFFSALNVPLGDNCFLRPGQLEKWLRGVFGVRAQRTVNSENYCSCAYPTVCVFGAPHSNTGGDAVTWRPPCVSQPWTQLGHTAVSYRWRHTVNDYHAFWSNHLDSDHAVVRTRVVLLLAQRTHVRKFNILNWLSSEESVKNAYWGALVNKLPTSSQAEDLNEHWEQIATAMKHAVKSVGNPLETVHTSTYLGSVILSACKVVDEISVRIAKARVTFANLRHLWCRKDIQLSLKRTVYNAYERFVPLYGLEAWPVRNKDTNRPAMFDHRRLRHLAHIK</sequence>
<evidence type="ECO:0000313" key="1">
    <source>
        <dbReference type="EMBL" id="KAA3681796.1"/>
    </source>
</evidence>
<gene>
    <name evidence="1" type="ORF">DEA37_0011870</name>
</gene>
<comment type="caution">
    <text evidence="1">The sequence shown here is derived from an EMBL/GenBank/DDBJ whole genome shotgun (WGS) entry which is preliminary data.</text>
</comment>